<feature type="transmembrane region" description="Helical" evidence="6">
    <location>
        <begin position="261"/>
        <end position="279"/>
    </location>
</feature>
<feature type="transmembrane region" description="Helical" evidence="6">
    <location>
        <begin position="79"/>
        <end position="105"/>
    </location>
</feature>
<evidence type="ECO:0000256" key="4">
    <source>
        <dbReference type="ARBA" id="ARBA00022989"/>
    </source>
</evidence>
<comment type="caution">
    <text evidence="8">The sequence shown here is derived from an EMBL/GenBank/DDBJ whole genome shotgun (WGS) entry which is preliminary data.</text>
</comment>
<keyword evidence="2" id="KW-0813">Transport</keyword>
<evidence type="ECO:0000256" key="5">
    <source>
        <dbReference type="ARBA" id="ARBA00023136"/>
    </source>
</evidence>
<gene>
    <name evidence="8" type="ORF">D7M11_17090</name>
</gene>
<dbReference type="GO" id="GO:0005886">
    <property type="term" value="C:plasma membrane"/>
    <property type="evidence" value="ECO:0007669"/>
    <property type="project" value="UniProtKB-SubCell"/>
</dbReference>
<keyword evidence="9" id="KW-1185">Reference proteome</keyword>
<evidence type="ECO:0000256" key="6">
    <source>
        <dbReference type="SAM" id="Phobius"/>
    </source>
</evidence>
<dbReference type="PANTHER" id="PTHR23526">
    <property type="entry name" value="INTEGRAL MEMBRANE TRANSPORT PROTEIN-RELATED"/>
    <property type="match status" value="1"/>
</dbReference>
<dbReference type="PROSITE" id="PS50850">
    <property type="entry name" value="MFS"/>
    <property type="match status" value="1"/>
</dbReference>
<evidence type="ECO:0000259" key="7">
    <source>
        <dbReference type="PROSITE" id="PS50850"/>
    </source>
</evidence>
<feature type="transmembrane region" description="Helical" evidence="6">
    <location>
        <begin position="150"/>
        <end position="169"/>
    </location>
</feature>
<name>A0A3B0C8U0_9BACL</name>
<dbReference type="PANTHER" id="PTHR23526:SF2">
    <property type="entry name" value="MAJOR FACILITATOR SUPERFAMILY (MFS) PROFILE DOMAIN-CONTAINING PROTEIN"/>
    <property type="match status" value="1"/>
</dbReference>
<sequence length="400" mass="43768">MLGGPFVTGYLLYLGATSLQVGIVLAIPSLANMLQLVAALLIQRFTNRKLLFTVLCGAHRLLWLAAGVLPMFIPRELGVSVYIAVCIVAFMSQAMGSVFWTSLIADMVPAKVRGRYLGIRNTILWAGGCIAIMVFGQLLDRLPERQGFEIMYMVAAVCAVLDIAFFLLYPNRPFEKSQQSGTKEMLAIPFRHKPFLKSMLFISLWLFLQGISVPFYSYVMLNVMNVSYNWIAIATMTQNVAMMAGYFMWGNLNAKIGSKTLLFWTLPVIAAACMGWGLLPLFPDMGVLLLIHALIGIGTGGFNQLMFNFVIGDTPKSERPVFIAVFYALTGLAGFLGPLLGGAIYRLSVDMPVWVQLFGVSLGVGVVLLAVAALIGSKVLLDSDTLPRRRRKAAGWGRGA</sequence>
<dbReference type="Proteomes" id="UP000282311">
    <property type="component" value="Unassembled WGS sequence"/>
</dbReference>
<comment type="subcellular location">
    <subcellularLocation>
        <location evidence="1">Cell membrane</location>
        <topology evidence="1">Multi-pass membrane protein</topology>
    </subcellularLocation>
</comment>
<dbReference type="SUPFAM" id="SSF103473">
    <property type="entry name" value="MFS general substrate transporter"/>
    <property type="match status" value="1"/>
</dbReference>
<evidence type="ECO:0000313" key="8">
    <source>
        <dbReference type="EMBL" id="RKN82263.1"/>
    </source>
</evidence>
<keyword evidence="3 6" id="KW-0812">Transmembrane</keyword>
<feature type="transmembrane region" description="Helical" evidence="6">
    <location>
        <begin position="357"/>
        <end position="381"/>
    </location>
</feature>
<evidence type="ECO:0000256" key="1">
    <source>
        <dbReference type="ARBA" id="ARBA00004651"/>
    </source>
</evidence>
<dbReference type="EMBL" id="RBAH01000012">
    <property type="protein sequence ID" value="RKN82263.1"/>
    <property type="molecule type" value="Genomic_DNA"/>
</dbReference>
<evidence type="ECO:0000313" key="9">
    <source>
        <dbReference type="Proteomes" id="UP000282311"/>
    </source>
</evidence>
<feature type="transmembrane region" description="Helical" evidence="6">
    <location>
        <begin position="228"/>
        <end position="249"/>
    </location>
</feature>
<feature type="transmembrane region" description="Helical" evidence="6">
    <location>
        <begin position="12"/>
        <end position="38"/>
    </location>
</feature>
<protein>
    <submittedName>
        <fullName evidence="8">MFS transporter</fullName>
    </submittedName>
</protein>
<feature type="transmembrane region" description="Helical" evidence="6">
    <location>
        <begin position="50"/>
        <end position="73"/>
    </location>
</feature>
<dbReference type="InterPro" id="IPR052528">
    <property type="entry name" value="Sugar_transport-like"/>
</dbReference>
<accession>A0A3B0C8U0</accession>
<feature type="transmembrane region" description="Helical" evidence="6">
    <location>
        <begin position="195"/>
        <end position="216"/>
    </location>
</feature>
<feature type="transmembrane region" description="Helical" evidence="6">
    <location>
        <begin position="117"/>
        <end position="138"/>
    </location>
</feature>
<dbReference type="GO" id="GO:0022857">
    <property type="term" value="F:transmembrane transporter activity"/>
    <property type="evidence" value="ECO:0007669"/>
    <property type="project" value="InterPro"/>
</dbReference>
<dbReference type="InterPro" id="IPR011701">
    <property type="entry name" value="MFS"/>
</dbReference>
<organism evidence="8 9">
    <name type="scientific">Paenibacillus ginsengarvi</name>
    <dbReference type="NCBI Taxonomy" id="400777"/>
    <lineage>
        <taxon>Bacteria</taxon>
        <taxon>Bacillati</taxon>
        <taxon>Bacillota</taxon>
        <taxon>Bacilli</taxon>
        <taxon>Bacillales</taxon>
        <taxon>Paenibacillaceae</taxon>
        <taxon>Paenibacillus</taxon>
    </lineage>
</organism>
<dbReference type="Gene3D" id="1.20.1250.20">
    <property type="entry name" value="MFS general substrate transporter like domains"/>
    <property type="match status" value="1"/>
</dbReference>
<feature type="transmembrane region" description="Helical" evidence="6">
    <location>
        <begin position="321"/>
        <end position="345"/>
    </location>
</feature>
<evidence type="ECO:0000256" key="3">
    <source>
        <dbReference type="ARBA" id="ARBA00022692"/>
    </source>
</evidence>
<keyword evidence="5 6" id="KW-0472">Membrane</keyword>
<dbReference type="InterPro" id="IPR036259">
    <property type="entry name" value="MFS_trans_sf"/>
</dbReference>
<dbReference type="OrthoDB" id="9772882at2"/>
<reference evidence="8 9" key="1">
    <citation type="journal article" date="2007" name="Int. J. Syst. Evol. Microbiol.">
        <title>Paenibacillus ginsengarvi sp. nov., isolated from soil from ginseng cultivation.</title>
        <authorList>
            <person name="Yoon M.H."/>
            <person name="Ten L.N."/>
            <person name="Im W.T."/>
        </authorList>
    </citation>
    <scope>NUCLEOTIDE SEQUENCE [LARGE SCALE GENOMIC DNA]</scope>
    <source>
        <strain evidence="8 9">KCTC 13059</strain>
    </source>
</reference>
<dbReference type="Pfam" id="PF07690">
    <property type="entry name" value="MFS_1"/>
    <property type="match status" value="1"/>
</dbReference>
<dbReference type="InterPro" id="IPR020846">
    <property type="entry name" value="MFS_dom"/>
</dbReference>
<feature type="domain" description="Major facilitator superfamily (MFS) profile" evidence="7">
    <location>
        <begin position="148"/>
        <end position="400"/>
    </location>
</feature>
<feature type="transmembrane region" description="Helical" evidence="6">
    <location>
        <begin position="285"/>
        <end position="309"/>
    </location>
</feature>
<keyword evidence="4 6" id="KW-1133">Transmembrane helix</keyword>
<dbReference type="AlphaFoldDB" id="A0A3B0C8U0"/>
<evidence type="ECO:0000256" key="2">
    <source>
        <dbReference type="ARBA" id="ARBA00022448"/>
    </source>
</evidence>
<proteinExistence type="predicted"/>